<dbReference type="Proteomes" id="UP001153069">
    <property type="component" value="Unassembled WGS sequence"/>
</dbReference>
<sequence>MTYTEYSQIYSPEHGSGGLIIMEHSLAFFSPGCFIECKYSDISSTRLVASQQTIEVVLSVSVSLYHFVPRDKENCCELANQARKEIEFYRIQEREHCDQADDETEIVGGNTDNPVVGDGYSDALSVHSDVTEDTEEVQASRGMDASCPAVGEGCSCDISAMSDVTTPTEQAEEEEQGEISYYSMDESGESDDVGMDDFFVDYGHLRLMECLEHDDDEALVAVENYVPCADDDVGCDQQRYLISAE</sequence>
<accession>A0A9N8DG18</accession>
<reference evidence="1" key="1">
    <citation type="submission" date="2020-06" db="EMBL/GenBank/DDBJ databases">
        <authorList>
            <consortium name="Plant Systems Biology data submission"/>
        </authorList>
    </citation>
    <scope>NUCLEOTIDE SEQUENCE</scope>
    <source>
        <strain evidence="1">D6</strain>
    </source>
</reference>
<dbReference type="EMBL" id="CAICTM010000100">
    <property type="protein sequence ID" value="CAB9501165.1"/>
    <property type="molecule type" value="Genomic_DNA"/>
</dbReference>
<organism evidence="1 2">
    <name type="scientific">Seminavis robusta</name>
    <dbReference type="NCBI Taxonomy" id="568900"/>
    <lineage>
        <taxon>Eukaryota</taxon>
        <taxon>Sar</taxon>
        <taxon>Stramenopiles</taxon>
        <taxon>Ochrophyta</taxon>
        <taxon>Bacillariophyta</taxon>
        <taxon>Bacillariophyceae</taxon>
        <taxon>Bacillariophycidae</taxon>
        <taxon>Naviculales</taxon>
        <taxon>Naviculaceae</taxon>
        <taxon>Seminavis</taxon>
    </lineage>
</organism>
<dbReference type="OrthoDB" id="1689333at2759"/>
<proteinExistence type="predicted"/>
<dbReference type="AlphaFoldDB" id="A0A9N8DG18"/>
<keyword evidence="2" id="KW-1185">Reference proteome</keyword>
<gene>
    <name evidence="1" type="ORF">SEMRO_101_G051700.1</name>
</gene>
<evidence type="ECO:0000313" key="2">
    <source>
        <dbReference type="Proteomes" id="UP001153069"/>
    </source>
</evidence>
<protein>
    <submittedName>
        <fullName evidence="1">Uncharacterized protein</fullName>
    </submittedName>
</protein>
<evidence type="ECO:0000313" key="1">
    <source>
        <dbReference type="EMBL" id="CAB9501165.1"/>
    </source>
</evidence>
<comment type="caution">
    <text evidence="1">The sequence shown here is derived from an EMBL/GenBank/DDBJ whole genome shotgun (WGS) entry which is preliminary data.</text>
</comment>
<name>A0A9N8DG18_9STRA</name>